<protein>
    <submittedName>
        <fullName evidence="1">Uncharacterized protein</fullName>
    </submittedName>
</protein>
<keyword evidence="2" id="KW-1185">Reference proteome</keyword>
<evidence type="ECO:0000313" key="2">
    <source>
        <dbReference type="Proteomes" id="UP001230986"/>
    </source>
</evidence>
<dbReference type="EMBL" id="JASVEJ010000008">
    <property type="protein sequence ID" value="MDL5056298.1"/>
    <property type="molecule type" value="Genomic_DNA"/>
</dbReference>
<dbReference type="Proteomes" id="UP001230986">
    <property type="component" value="Unassembled WGS sequence"/>
</dbReference>
<gene>
    <name evidence="1" type="ORF">QQ055_02265</name>
</gene>
<sequence length="36" mass="4014">MARSGATRNHNRISGNLFKLLDDALGDRRYLSPSPI</sequence>
<comment type="caution">
    <text evidence="1">The sequence shown here is derived from an EMBL/GenBank/DDBJ whole genome shotgun (WGS) entry which is preliminary data.</text>
</comment>
<reference evidence="1 2" key="1">
    <citation type="submission" date="2023-06" db="EMBL/GenBank/DDBJ databases">
        <title>Whole genome sequence of Oscillatoria calcuttensis NRMC-F 0142.</title>
        <authorList>
            <person name="Shakena Fathima T."/>
            <person name="Muralitharan G."/>
            <person name="Thajuddin N."/>
        </authorList>
    </citation>
    <scope>NUCLEOTIDE SEQUENCE [LARGE SCALE GENOMIC DNA]</scope>
    <source>
        <strain evidence="1 2">NRMC-F 0142</strain>
    </source>
</reference>
<name>A0ABT7LWB0_9CYAN</name>
<accession>A0ABT7LWB0</accession>
<organism evidence="1 2">
    <name type="scientific">Geitlerinema calcuttense NRMC-F 0142</name>
    <dbReference type="NCBI Taxonomy" id="2922238"/>
    <lineage>
        <taxon>Bacteria</taxon>
        <taxon>Bacillati</taxon>
        <taxon>Cyanobacteriota</taxon>
        <taxon>Cyanophyceae</taxon>
        <taxon>Geitlerinematales</taxon>
        <taxon>Geitlerinemataceae</taxon>
        <taxon>Geitlerinema</taxon>
    </lineage>
</organism>
<evidence type="ECO:0000313" key="1">
    <source>
        <dbReference type="EMBL" id="MDL5056298.1"/>
    </source>
</evidence>
<proteinExistence type="predicted"/>